<dbReference type="EMBL" id="DRLD01000292">
    <property type="protein sequence ID" value="HED11126.1"/>
    <property type="molecule type" value="Genomic_DNA"/>
</dbReference>
<comment type="similarity">
    <text evidence="1">Belongs to the 4-hydroxybenzoyl-CoA thioesterase family.</text>
</comment>
<accession>A0A7V1LNC8</accession>
<dbReference type="Proteomes" id="UP000886005">
    <property type="component" value="Unassembled WGS sequence"/>
</dbReference>
<dbReference type="SUPFAM" id="SSF54637">
    <property type="entry name" value="Thioesterase/thiol ester dehydrase-isomerase"/>
    <property type="match status" value="1"/>
</dbReference>
<protein>
    <submittedName>
        <fullName evidence="3">Thioesterase</fullName>
    </submittedName>
</protein>
<dbReference type="InterPro" id="IPR029069">
    <property type="entry name" value="HotDog_dom_sf"/>
</dbReference>
<dbReference type="Gene3D" id="3.10.129.10">
    <property type="entry name" value="Hotdog Thioesterase"/>
    <property type="match status" value="1"/>
</dbReference>
<dbReference type="InterPro" id="IPR050563">
    <property type="entry name" value="4-hydroxybenzoyl-CoA_TE"/>
</dbReference>
<dbReference type="PANTHER" id="PTHR31793:SF27">
    <property type="entry name" value="NOVEL THIOESTERASE SUPERFAMILY DOMAIN AND SAPOSIN A-TYPE DOMAIN CONTAINING PROTEIN (0610012H03RIK)"/>
    <property type="match status" value="1"/>
</dbReference>
<evidence type="ECO:0000256" key="2">
    <source>
        <dbReference type="ARBA" id="ARBA00022801"/>
    </source>
</evidence>
<sequence>MARLKIERPSKADYSCLLEVRITDMNYGGHVGNDRFLSYLHEARVCWLSSLGYSELDIEGVGLVMNEAMLQYKNQLFYPDKIRCDVTVTEISRMGFELVYHLWSEKQQKTILLGQTGQVFYDYREKKLAKTPQAFKQRFA</sequence>
<proteinExistence type="inferred from homology"/>
<evidence type="ECO:0000256" key="1">
    <source>
        <dbReference type="ARBA" id="ARBA00005953"/>
    </source>
</evidence>
<dbReference type="GO" id="GO:0047617">
    <property type="term" value="F:fatty acyl-CoA hydrolase activity"/>
    <property type="evidence" value="ECO:0007669"/>
    <property type="project" value="TreeGrafter"/>
</dbReference>
<dbReference type="PANTHER" id="PTHR31793">
    <property type="entry name" value="4-HYDROXYBENZOYL-COA THIOESTERASE FAMILY MEMBER"/>
    <property type="match status" value="1"/>
</dbReference>
<organism evidence="3">
    <name type="scientific">Caldithrix abyssi</name>
    <dbReference type="NCBI Taxonomy" id="187145"/>
    <lineage>
        <taxon>Bacteria</taxon>
        <taxon>Pseudomonadati</taxon>
        <taxon>Calditrichota</taxon>
        <taxon>Calditrichia</taxon>
        <taxon>Calditrichales</taxon>
        <taxon>Calditrichaceae</taxon>
        <taxon>Caldithrix</taxon>
    </lineage>
</organism>
<evidence type="ECO:0000313" key="3">
    <source>
        <dbReference type="EMBL" id="HED11126.1"/>
    </source>
</evidence>
<dbReference type="Pfam" id="PF13279">
    <property type="entry name" value="4HBT_2"/>
    <property type="match status" value="1"/>
</dbReference>
<keyword evidence="2" id="KW-0378">Hydrolase</keyword>
<dbReference type="CDD" id="cd00586">
    <property type="entry name" value="4HBT"/>
    <property type="match status" value="1"/>
</dbReference>
<dbReference type="AlphaFoldDB" id="A0A7V1LNC8"/>
<reference evidence="3" key="1">
    <citation type="journal article" date="2020" name="mSystems">
        <title>Genome- and Community-Level Interaction Insights into Carbon Utilization and Element Cycling Functions of Hydrothermarchaeota in Hydrothermal Sediment.</title>
        <authorList>
            <person name="Zhou Z."/>
            <person name="Liu Y."/>
            <person name="Xu W."/>
            <person name="Pan J."/>
            <person name="Luo Z.H."/>
            <person name="Li M."/>
        </authorList>
    </citation>
    <scope>NUCLEOTIDE SEQUENCE [LARGE SCALE GENOMIC DNA]</scope>
    <source>
        <strain evidence="3">HyVt-456</strain>
    </source>
</reference>
<name>A0A7V1LNC8_CALAY</name>
<gene>
    <name evidence="3" type="ORF">ENJ10_10595</name>
</gene>
<comment type="caution">
    <text evidence="3">The sequence shown here is derived from an EMBL/GenBank/DDBJ whole genome shotgun (WGS) entry which is preliminary data.</text>
</comment>